<feature type="region of interest" description="Disordered" evidence="1">
    <location>
        <begin position="1"/>
        <end position="45"/>
    </location>
</feature>
<reference evidence="2 3" key="1">
    <citation type="submission" date="2020-07" db="EMBL/GenBank/DDBJ databases">
        <title>Exploring microbial biodiversity for novel pathways involved in the catabolism of aromatic compounds derived from lignin.</title>
        <authorList>
            <person name="Elkins J."/>
        </authorList>
    </citation>
    <scope>NUCLEOTIDE SEQUENCE [LARGE SCALE GENOMIC DNA]</scope>
    <source>
        <strain evidence="2 3">H2C3B</strain>
    </source>
</reference>
<dbReference type="Proteomes" id="UP000572540">
    <property type="component" value="Unassembled WGS sequence"/>
</dbReference>
<comment type="caution">
    <text evidence="2">The sequence shown here is derived from an EMBL/GenBank/DDBJ whole genome shotgun (WGS) entry which is preliminary data.</text>
</comment>
<evidence type="ECO:0000256" key="1">
    <source>
        <dbReference type="SAM" id="MobiDB-lite"/>
    </source>
</evidence>
<evidence type="ECO:0000313" key="3">
    <source>
        <dbReference type="Proteomes" id="UP000572540"/>
    </source>
</evidence>
<dbReference type="RefSeq" id="WP_257032184.1">
    <property type="nucleotide sequence ID" value="NZ_JACCAU010000001.1"/>
</dbReference>
<proteinExistence type="predicted"/>
<name>A0A7Y9W6I3_9BURK</name>
<gene>
    <name evidence="2" type="ORF">GGD41_002328</name>
</gene>
<accession>A0A7Y9W6I3</accession>
<protein>
    <submittedName>
        <fullName evidence="2">Uncharacterized protein</fullName>
    </submittedName>
</protein>
<sequence>MTDQHREKRGGRRARGGQPAELGAQIGETLRRGRSNANIGISIDA</sequence>
<dbReference type="AlphaFoldDB" id="A0A7Y9W6I3"/>
<evidence type="ECO:0000313" key="2">
    <source>
        <dbReference type="EMBL" id="NYH15100.1"/>
    </source>
</evidence>
<organism evidence="2 3">
    <name type="scientific">Paraburkholderia bryophila</name>
    <dbReference type="NCBI Taxonomy" id="420952"/>
    <lineage>
        <taxon>Bacteria</taxon>
        <taxon>Pseudomonadati</taxon>
        <taxon>Pseudomonadota</taxon>
        <taxon>Betaproteobacteria</taxon>
        <taxon>Burkholderiales</taxon>
        <taxon>Burkholderiaceae</taxon>
        <taxon>Paraburkholderia</taxon>
    </lineage>
</organism>
<dbReference type="EMBL" id="JACCAU010000001">
    <property type="protein sequence ID" value="NYH15100.1"/>
    <property type="molecule type" value="Genomic_DNA"/>
</dbReference>